<evidence type="ECO:0000256" key="1">
    <source>
        <dbReference type="ARBA" id="ARBA00004651"/>
    </source>
</evidence>
<feature type="transmembrane region" description="Helical" evidence="12">
    <location>
        <begin position="293"/>
        <end position="315"/>
    </location>
</feature>
<reference evidence="16" key="1">
    <citation type="submission" date="2013-09" db="EMBL/GenBank/DDBJ databases">
        <title>Genome Sequences of seven clinical isolates and type strains of anginosus group streptococci.</title>
        <authorList>
            <person name="Maruyama F."/>
            <person name="Sakurai A."/>
            <person name="Ogura Y."/>
            <person name="Homma H."/>
            <person name="Takahashi N."/>
            <person name="Ohtsubo Y."/>
            <person name="Hoshino T."/>
            <person name="Okahashi N."/>
            <person name="Nakagawa I."/>
            <person name="Kimura S."/>
            <person name="Fujiwara T."/>
            <person name="Hayashi T."/>
            <person name="Shintani S."/>
        </authorList>
    </citation>
    <scope>NUCLEOTIDE SEQUENCE [LARGE SCALE GENOMIC DNA]</scope>
    <source>
        <strain evidence="16">T5</strain>
    </source>
</reference>
<evidence type="ECO:0000256" key="8">
    <source>
        <dbReference type="ARBA" id="ARBA00022777"/>
    </source>
</evidence>
<dbReference type="GO" id="GO:0005886">
    <property type="term" value="C:plasma membrane"/>
    <property type="evidence" value="ECO:0007669"/>
    <property type="project" value="UniProtKB-SubCell"/>
</dbReference>
<feature type="transmembrane region" description="Helical" evidence="12">
    <location>
        <begin position="217"/>
        <end position="236"/>
    </location>
</feature>
<protein>
    <recommendedName>
        <fullName evidence="17">Phosphotransferase system IIC components, glucose/maltose/N-acetylglucosamine-specific</fullName>
    </recommendedName>
</protein>
<feature type="transmembrane region" description="Helical" evidence="12">
    <location>
        <begin position="390"/>
        <end position="414"/>
    </location>
</feature>
<feature type="transmembrane region" description="Helical" evidence="12">
    <location>
        <begin position="111"/>
        <end position="136"/>
    </location>
</feature>
<dbReference type="InterPro" id="IPR036878">
    <property type="entry name" value="Glu_permease_IIB"/>
</dbReference>
<evidence type="ECO:0000259" key="13">
    <source>
        <dbReference type="PROSITE" id="PS51098"/>
    </source>
</evidence>
<dbReference type="EMBL" id="BASY01000006">
    <property type="protein sequence ID" value="GAD46369.1"/>
    <property type="molecule type" value="Genomic_DNA"/>
</dbReference>
<evidence type="ECO:0000256" key="11">
    <source>
        <dbReference type="PROSITE-ProRule" id="PRU00421"/>
    </source>
</evidence>
<dbReference type="GO" id="GO:0009401">
    <property type="term" value="P:phosphoenolpyruvate-dependent sugar phosphotransferase system"/>
    <property type="evidence" value="ECO:0007669"/>
    <property type="project" value="UniProtKB-KW"/>
</dbReference>
<feature type="domain" description="PTS EIIB type-1" evidence="13">
    <location>
        <begin position="6"/>
        <end position="88"/>
    </location>
</feature>
<keyword evidence="4" id="KW-0762">Sugar transport</keyword>
<feature type="transmembrane region" description="Helical" evidence="12">
    <location>
        <begin position="434"/>
        <end position="455"/>
    </location>
</feature>
<dbReference type="InterPro" id="IPR050558">
    <property type="entry name" value="PTS_Sugar-Specific_Components"/>
</dbReference>
<feature type="transmembrane region" description="Helical" evidence="12">
    <location>
        <begin position="179"/>
        <end position="197"/>
    </location>
</feature>
<dbReference type="GO" id="GO:0015771">
    <property type="term" value="P:trehalose transport"/>
    <property type="evidence" value="ECO:0007669"/>
    <property type="project" value="TreeGrafter"/>
</dbReference>
<keyword evidence="2" id="KW-0813">Transport</keyword>
<dbReference type="SUPFAM" id="SSF55604">
    <property type="entry name" value="Glucose permease domain IIB"/>
    <property type="match status" value="1"/>
</dbReference>
<feature type="transmembrane region" description="Helical" evidence="12">
    <location>
        <begin position="248"/>
        <end position="273"/>
    </location>
</feature>
<keyword evidence="9 12" id="KW-1133">Transmembrane helix</keyword>
<dbReference type="AlphaFoldDB" id="A0AAN4T5I5"/>
<dbReference type="PROSITE" id="PS01035">
    <property type="entry name" value="PTS_EIIB_TYPE_1_CYS"/>
    <property type="match status" value="1"/>
</dbReference>
<feature type="domain" description="PTS EIIC type-1" evidence="14">
    <location>
        <begin position="109"/>
        <end position="460"/>
    </location>
</feature>
<dbReference type="Pfam" id="PF02378">
    <property type="entry name" value="PTS_EIIC"/>
    <property type="match status" value="1"/>
</dbReference>
<dbReference type="InterPro" id="IPR003352">
    <property type="entry name" value="PTS_EIIC"/>
</dbReference>
<dbReference type="GO" id="GO:0008982">
    <property type="term" value="F:protein-N(PI)-phosphohistidine-sugar phosphotransferase activity"/>
    <property type="evidence" value="ECO:0007669"/>
    <property type="project" value="InterPro"/>
</dbReference>
<evidence type="ECO:0000313" key="16">
    <source>
        <dbReference type="Proteomes" id="UP000016981"/>
    </source>
</evidence>
<dbReference type="CDD" id="cd00212">
    <property type="entry name" value="PTS_IIB_glc"/>
    <property type="match status" value="1"/>
</dbReference>
<dbReference type="InterPro" id="IPR001996">
    <property type="entry name" value="PTS_IIB_1"/>
</dbReference>
<sequence length="460" mass="48640">MAKDYAQLGKKILQLVGGEDNVTSLVHCATRLRFNLKDESKAQTEALKETDGVLGVVLNGGQYQIIIGGDVNFVFDAIWQQADFGGKESTASEASAEEEEKSRIAKILDTIAGMFVPIVPVMAGAGMIKALVALVGMMNWLPKDSSTYQLLNLFGDTVFYFLPIILATSAAKKFKTNQYLAMTVGAALISPTFIGLVTTARENGTGLDFFGLPVTLASYSSSVIPIILAVWLLSYVERFVDKYMPNVIRIFGTPMVTLLIVLPLTFIVIGPLGTWLGDGLSLLINWMNSYVPWLVPTVVGATTPLLVMTGMHYGLIPIGINMLATTGVDTVAGPGMLVSNIAQGGAALATAVKTKKATTKSLAISTGISAVLGITEPALYGINLKFKKPLYAAMIGGGAAGLYLGLMNVGRFAQVAPGLLALPSFFSENAPSNILHAAIASAIAFVIAFIAELFLGVTDE</sequence>
<dbReference type="PANTHER" id="PTHR30175:SF1">
    <property type="entry name" value="PTS SYSTEM ARBUTIN-, CELLOBIOSE-, AND SALICIN-SPECIFIC EIIBC COMPONENT-RELATED"/>
    <property type="match status" value="1"/>
</dbReference>
<dbReference type="Pfam" id="PF00367">
    <property type="entry name" value="PTS_EIIB"/>
    <property type="match status" value="1"/>
</dbReference>
<feature type="active site" description="Phosphocysteine intermediate; for EIIB activity" evidence="11">
    <location>
        <position position="28"/>
    </location>
</feature>
<evidence type="ECO:0000256" key="3">
    <source>
        <dbReference type="ARBA" id="ARBA00022475"/>
    </source>
</evidence>
<keyword evidence="10 12" id="KW-0472">Membrane</keyword>
<comment type="caution">
    <text evidence="15">The sequence shown here is derived from an EMBL/GenBank/DDBJ whole genome shotgun (WGS) entry which is preliminary data.</text>
</comment>
<dbReference type="PROSITE" id="PS51098">
    <property type="entry name" value="PTS_EIIB_TYPE_1"/>
    <property type="match status" value="1"/>
</dbReference>
<name>A0AAN4T5I5_STRAP</name>
<dbReference type="InterPro" id="IPR013013">
    <property type="entry name" value="PTS_EIIC_1"/>
</dbReference>
<keyword evidence="3" id="KW-1003">Cell membrane</keyword>
<keyword evidence="7 12" id="KW-0812">Transmembrane</keyword>
<dbReference type="Proteomes" id="UP000016981">
    <property type="component" value="Unassembled WGS sequence"/>
</dbReference>
<organism evidence="15 16">
    <name type="scientific">Streptococcus anginosus T5</name>
    <dbReference type="NCBI Taxonomy" id="1163302"/>
    <lineage>
        <taxon>Bacteria</taxon>
        <taxon>Bacillati</taxon>
        <taxon>Bacillota</taxon>
        <taxon>Bacilli</taxon>
        <taxon>Lactobacillales</taxon>
        <taxon>Streptococcaceae</taxon>
        <taxon>Streptococcus</taxon>
        <taxon>Streptococcus anginosus group</taxon>
    </lineage>
</organism>
<dbReference type="InterPro" id="IPR018113">
    <property type="entry name" value="PTrfase_EIIB_Cys"/>
</dbReference>
<evidence type="ECO:0000256" key="6">
    <source>
        <dbReference type="ARBA" id="ARBA00022683"/>
    </source>
</evidence>
<evidence type="ECO:0000313" key="15">
    <source>
        <dbReference type="EMBL" id="GAD46369.1"/>
    </source>
</evidence>
<dbReference type="FunFam" id="3.30.1360.60:FF:000001">
    <property type="entry name" value="PTS system glucose-specific IIBC component PtsG"/>
    <property type="match status" value="1"/>
</dbReference>
<evidence type="ECO:0000256" key="10">
    <source>
        <dbReference type="ARBA" id="ARBA00023136"/>
    </source>
</evidence>
<dbReference type="GO" id="GO:0090589">
    <property type="term" value="F:protein-phosphocysteine-trehalose phosphotransferase system transporter activity"/>
    <property type="evidence" value="ECO:0007669"/>
    <property type="project" value="TreeGrafter"/>
</dbReference>
<evidence type="ECO:0000259" key="14">
    <source>
        <dbReference type="PROSITE" id="PS51103"/>
    </source>
</evidence>
<evidence type="ECO:0000256" key="2">
    <source>
        <dbReference type="ARBA" id="ARBA00022448"/>
    </source>
</evidence>
<keyword evidence="6" id="KW-0598">Phosphotransferase system</keyword>
<feature type="transmembrane region" description="Helical" evidence="12">
    <location>
        <begin position="148"/>
        <end position="167"/>
    </location>
</feature>
<dbReference type="Gene3D" id="3.30.1360.60">
    <property type="entry name" value="Glucose permease domain IIB"/>
    <property type="match status" value="1"/>
</dbReference>
<dbReference type="GO" id="GO:0016301">
    <property type="term" value="F:kinase activity"/>
    <property type="evidence" value="ECO:0007669"/>
    <property type="project" value="UniProtKB-KW"/>
</dbReference>
<dbReference type="PANTHER" id="PTHR30175">
    <property type="entry name" value="PHOSPHOTRANSFERASE SYSTEM TRANSPORT PROTEIN"/>
    <property type="match status" value="1"/>
</dbReference>
<dbReference type="PROSITE" id="PS51103">
    <property type="entry name" value="PTS_EIIC_TYPE_1"/>
    <property type="match status" value="1"/>
</dbReference>
<evidence type="ECO:0008006" key="17">
    <source>
        <dbReference type="Google" id="ProtNLM"/>
    </source>
</evidence>
<evidence type="ECO:0000256" key="9">
    <source>
        <dbReference type="ARBA" id="ARBA00022989"/>
    </source>
</evidence>
<dbReference type="RefSeq" id="WP_022526443.1">
    <property type="nucleotide sequence ID" value="NZ_BASY01000006.1"/>
</dbReference>
<keyword evidence="8" id="KW-0418">Kinase</keyword>
<evidence type="ECO:0000256" key="7">
    <source>
        <dbReference type="ARBA" id="ARBA00022692"/>
    </source>
</evidence>
<proteinExistence type="predicted"/>
<gene>
    <name evidence="15" type="ORF">ANG6_0864</name>
</gene>
<evidence type="ECO:0000256" key="5">
    <source>
        <dbReference type="ARBA" id="ARBA00022679"/>
    </source>
</evidence>
<comment type="subcellular location">
    <subcellularLocation>
        <location evidence="1">Cell membrane</location>
        <topology evidence="1">Multi-pass membrane protein</topology>
    </subcellularLocation>
</comment>
<evidence type="ECO:0000256" key="12">
    <source>
        <dbReference type="SAM" id="Phobius"/>
    </source>
</evidence>
<evidence type="ECO:0000256" key="4">
    <source>
        <dbReference type="ARBA" id="ARBA00022597"/>
    </source>
</evidence>
<accession>A0AAN4T5I5</accession>
<keyword evidence="5" id="KW-0808">Transferase</keyword>